<dbReference type="PROSITE" id="PS50043">
    <property type="entry name" value="HTH_LUXR_2"/>
    <property type="match status" value="1"/>
</dbReference>
<dbReference type="EMBL" id="FVZE01000006">
    <property type="protein sequence ID" value="SLK07480.1"/>
    <property type="molecule type" value="Genomic_DNA"/>
</dbReference>
<reference evidence="6" key="1">
    <citation type="submission" date="2017-02" db="EMBL/GenBank/DDBJ databases">
        <authorList>
            <person name="Varghese N."/>
            <person name="Submissions S."/>
        </authorList>
    </citation>
    <scope>NUCLEOTIDE SEQUENCE [LARGE SCALE GENOMIC DNA]</scope>
    <source>
        <strain evidence="6">SM117</strain>
    </source>
</reference>
<dbReference type="AlphaFoldDB" id="A0A1U6IHK6"/>
<dbReference type="CDD" id="cd06170">
    <property type="entry name" value="LuxR_C_like"/>
    <property type="match status" value="1"/>
</dbReference>
<sequence length="200" mass="22490">MYQGNFHLFLVDENQKRRATVSYEMSKRGIYIVPFEAVEELASRWPDAGMILIADDNGNISKLTHLMLQMEKWLPFVAFAEDPTTSQIVRAVNEGAVGYSDSPTNVDEFCKTVEEARVSIDRIGHIRSRAIRAKKSIESLTRREMEVLEGLAQGLTNRAVAEQLAISHRTVEIHRANLLTKLGDVGINAAIRLLIEARII</sequence>
<dbReference type="Gene3D" id="3.40.50.2300">
    <property type="match status" value="1"/>
</dbReference>
<dbReference type="RefSeq" id="WP_079731335.1">
    <property type="nucleotide sequence ID" value="NZ_FVZE01000006.1"/>
</dbReference>
<evidence type="ECO:0000259" key="4">
    <source>
        <dbReference type="PROSITE" id="PS50043"/>
    </source>
</evidence>
<dbReference type="STRING" id="428990.SAMN06295987_106257"/>
<dbReference type="Proteomes" id="UP000190989">
    <property type="component" value="Unassembled WGS sequence"/>
</dbReference>
<dbReference type="PANTHER" id="PTHR44688:SF16">
    <property type="entry name" value="DNA-BINDING TRANSCRIPTIONAL ACTIVATOR DEVR_DOSR"/>
    <property type="match status" value="1"/>
</dbReference>
<protein>
    <submittedName>
        <fullName evidence="5">Two component transcriptional regulator, LuxR family</fullName>
    </submittedName>
</protein>
<dbReference type="SUPFAM" id="SSF46894">
    <property type="entry name" value="C-terminal effector domain of the bipartite response regulators"/>
    <property type="match status" value="1"/>
</dbReference>
<accession>A0A1U6IHK6</accession>
<keyword evidence="2" id="KW-0238">DNA-binding</keyword>
<evidence type="ECO:0000256" key="3">
    <source>
        <dbReference type="ARBA" id="ARBA00023163"/>
    </source>
</evidence>
<dbReference type="SUPFAM" id="SSF52172">
    <property type="entry name" value="CheY-like"/>
    <property type="match status" value="1"/>
</dbReference>
<dbReference type="Pfam" id="PF00196">
    <property type="entry name" value="GerE"/>
    <property type="match status" value="1"/>
</dbReference>
<dbReference type="InterPro" id="IPR011006">
    <property type="entry name" value="CheY-like_superfamily"/>
</dbReference>
<dbReference type="PRINTS" id="PR00038">
    <property type="entry name" value="HTHLUXR"/>
</dbReference>
<dbReference type="PROSITE" id="PS00622">
    <property type="entry name" value="HTH_LUXR_1"/>
    <property type="match status" value="1"/>
</dbReference>
<dbReference type="PANTHER" id="PTHR44688">
    <property type="entry name" value="DNA-BINDING TRANSCRIPTIONAL ACTIVATOR DEVR_DOSR"/>
    <property type="match status" value="1"/>
</dbReference>
<organism evidence="5 6">
    <name type="scientific">Novosphingobium mathurense</name>
    <dbReference type="NCBI Taxonomy" id="428990"/>
    <lineage>
        <taxon>Bacteria</taxon>
        <taxon>Pseudomonadati</taxon>
        <taxon>Pseudomonadota</taxon>
        <taxon>Alphaproteobacteria</taxon>
        <taxon>Sphingomonadales</taxon>
        <taxon>Sphingomonadaceae</taxon>
        <taxon>Novosphingobium</taxon>
    </lineage>
</organism>
<keyword evidence="3" id="KW-0804">Transcription</keyword>
<gene>
    <name evidence="5" type="ORF">SAMN06295987_106257</name>
</gene>
<dbReference type="SMART" id="SM00421">
    <property type="entry name" value="HTH_LUXR"/>
    <property type="match status" value="1"/>
</dbReference>
<evidence type="ECO:0000256" key="1">
    <source>
        <dbReference type="ARBA" id="ARBA00023015"/>
    </source>
</evidence>
<dbReference type="GO" id="GO:0003677">
    <property type="term" value="F:DNA binding"/>
    <property type="evidence" value="ECO:0007669"/>
    <property type="project" value="UniProtKB-KW"/>
</dbReference>
<dbReference type="GO" id="GO:0006355">
    <property type="term" value="P:regulation of DNA-templated transcription"/>
    <property type="evidence" value="ECO:0007669"/>
    <property type="project" value="InterPro"/>
</dbReference>
<keyword evidence="1" id="KW-0805">Transcription regulation</keyword>
<evidence type="ECO:0000256" key="2">
    <source>
        <dbReference type="ARBA" id="ARBA00023125"/>
    </source>
</evidence>
<dbReference type="InterPro" id="IPR000792">
    <property type="entry name" value="Tscrpt_reg_LuxR_C"/>
</dbReference>
<keyword evidence="6" id="KW-1185">Reference proteome</keyword>
<dbReference type="InterPro" id="IPR016032">
    <property type="entry name" value="Sig_transdc_resp-reg_C-effctor"/>
</dbReference>
<evidence type="ECO:0000313" key="5">
    <source>
        <dbReference type="EMBL" id="SLK07480.1"/>
    </source>
</evidence>
<evidence type="ECO:0000313" key="6">
    <source>
        <dbReference type="Proteomes" id="UP000190989"/>
    </source>
</evidence>
<name>A0A1U6IHK6_9SPHN</name>
<proteinExistence type="predicted"/>
<feature type="domain" description="HTH luxR-type" evidence="4">
    <location>
        <begin position="133"/>
        <end position="198"/>
    </location>
</feature>